<dbReference type="EMBL" id="CDMZ01001417">
    <property type="protein sequence ID" value="CEM32263.1"/>
    <property type="molecule type" value="Genomic_DNA"/>
</dbReference>
<feature type="signal peptide" evidence="2">
    <location>
        <begin position="1"/>
        <end position="17"/>
    </location>
</feature>
<feature type="chain" id="PRO_5005190794" description="RxLR effector protein" evidence="2">
    <location>
        <begin position="18"/>
        <end position="245"/>
    </location>
</feature>
<organism evidence="3">
    <name type="scientific">Chromera velia CCMP2878</name>
    <dbReference type="NCBI Taxonomy" id="1169474"/>
    <lineage>
        <taxon>Eukaryota</taxon>
        <taxon>Sar</taxon>
        <taxon>Alveolata</taxon>
        <taxon>Colpodellida</taxon>
        <taxon>Chromeraceae</taxon>
        <taxon>Chromera</taxon>
    </lineage>
</organism>
<feature type="region of interest" description="Disordered" evidence="1">
    <location>
        <begin position="82"/>
        <end position="121"/>
    </location>
</feature>
<sequence>MKRACALLLCPLLACQGHETAQRRLLGQTDVGYLGGQHKGGPTGDRVTDPSARLLQEELEEGQHAETTPTADPTLRVEAVEAEPVSVVEESPTVSPEGDAETPRASIAANQTEDTSQPVQAVPSDVYSDYRSGNIFSSRYINDNRLNSAEPVSVVEESPTVSPEGDAETPGASIAANQTEDTLGGSTTIAVCFPSLFFIFLHPRGRPSTSILYGASEGDEEGEGIGGGSTPSPTTICKRTTARKQ</sequence>
<feature type="compositionally biased region" description="Low complexity" evidence="1">
    <location>
        <begin position="82"/>
        <end position="97"/>
    </location>
</feature>
<feature type="compositionally biased region" description="Polar residues" evidence="1">
    <location>
        <begin position="108"/>
        <end position="119"/>
    </location>
</feature>
<feature type="region of interest" description="Disordered" evidence="1">
    <location>
        <begin position="212"/>
        <end position="245"/>
    </location>
</feature>
<feature type="compositionally biased region" description="Low complexity" evidence="1">
    <location>
        <begin position="150"/>
        <end position="164"/>
    </location>
</feature>
<proteinExistence type="predicted"/>
<accession>A0A0G4GPI5</accession>
<evidence type="ECO:0000256" key="2">
    <source>
        <dbReference type="SAM" id="SignalP"/>
    </source>
</evidence>
<dbReference type="VEuPathDB" id="CryptoDB:Cvel_22811"/>
<dbReference type="AlphaFoldDB" id="A0A0G4GPI5"/>
<name>A0A0G4GPI5_9ALVE</name>
<feature type="region of interest" description="Disordered" evidence="1">
    <location>
        <begin position="150"/>
        <end position="172"/>
    </location>
</feature>
<gene>
    <name evidence="3" type="ORF">Cvel_22811</name>
</gene>
<evidence type="ECO:0000256" key="1">
    <source>
        <dbReference type="SAM" id="MobiDB-lite"/>
    </source>
</evidence>
<reference evidence="3" key="1">
    <citation type="submission" date="2014-11" db="EMBL/GenBank/DDBJ databases">
        <authorList>
            <person name="Otto D Thomas"/>
            <person name="Naeem Raeece"/>
        </authorList>
    </citation>
    <scope>NUCLEOTIDE SEQUENCE</scope>
</reference>
<protein>
    <recommendedName>
        <fullName evidence="4">RxLR effector protein</fullName>
    </recommendedName>
</protein>
<evidence type="ECO:0008006" key="4">
    <source>
        <dbReference type="Google" id="ProtNLM"/>
    </source>
</evidence>
<evidence type="ECO:0000313" key="3">
    <source>
        <dbReference type="EMBL" id="CEM32263.1"/>
    </source>
</evidence>
<keyword evidence="2" id="KW-0732">Signal</keyword>